<evidence type="ECO:0000313" key="2">
    <source>
        <dbReference type="Proteomes" id="UP000030689"/>
    </source>
</evidence>
<evidence type="ECO:0008006" key="3">
    <source>
        <dbReference type="Google" id="ProtNLM"/>
    </source>
</evidence>
<protein>
    <recommendedName>
        <fullName evidence="3">Small acidic protein 1</fullName>
    </recommendedName>
</protein>
<reference evidence="1 2" key="1">
    <citation type="journal article" date="2013" name="Front. Plant Sci.">
        <title>The Reference Genome of the Halophytic Plant Eutrema salsugineum.</title>
        <authorList>
            <person name="Yang R."/>
            <person name="Jarvis D.E."/>
            <person name="Chen H."/>
            <person name="Beilstein M.A."/>
            <person name="Grimwood J."/>
            <person name="Jenkins J."/>
            <person name="Shu S."/>
            <person name="Prochnik S."/>
            <person name="Xin M."/>
            <person name="Ma C."/>
            <person name="Schmutz J."/>
            <person name="Wing R.A."/>
            <person name="Mitchell-Olds T."/>
            <person name="Schumaker K.S."/>
            <person name="Wang X."/>
        </authorList>
    </citation>
    <scope>NUCLEOTIDE SEQUENCE [LARGE SCALE GENOMIC DNA]</scope>
</reference>
<dbReference type="OMA" id="VGHIESK"/>
<gene>
    <name evidence="1" type="ORF">EUTSA_v10026745mg</name>
</gene>
<sequence length="62" mass="6963">MRPMQLDMLAEMDDAGSSMAMDVDDIEAMEILSEGGHISENKLVDADFFNKFEDDFDDADIN</sequence>
<dbReference type="KEGG" id="eus:EUTSA_v10026745mg"/>
<proteinExistence type="predicted"/>
<evidence type="ECO:0000313" key="1">
    <source>
        <dbReference type="EMBL" id="ESQ56346.1"/>
    </source>
</evidence>
<keyword evidence="2" id="KW-1185">Reference proteome</keyword>
<dbReference type="eggNOG" id="ENOG502R1QA">
    <property type="taxonomic scope" value="Eukaryota"/>
</dbReference>
<organism evidence="1 2">
    <name type="scientific">Eutrema salsugineum</name>
    <name type="common">Saltwater cress</name>
    <name type="synonym">Sisymbrium salsugineum</name>
    <dbReference type="NCBI Taxonomy" id="72664"/>
    <lineage>
        <taxon>Eukaryota</taxon>
        <taxon>Viridiplantae</taxon>
        <taxon>Streptophyta</taxon>
        <taxon>Embryophyta</taxon>
        <taxon>Tracheophyta</taxon>
        <taxon>Spermatophyta</taxon>
        <taxon>Magnoliopsida</taxon>
        <taxon>eudicotyledons</taxon>
        <taxon>Gunneridae</taxon>
        <taxon>Pentapetalae</taxon>
        <taxon>rosids</taxon>
        <taxon>malvids</taxon>
        <taxon>Brassicales</taxon>
        <taxon>Brassicaceae</taxon>
        <taxon>Eutremeae</taxon>
        <taxon>Eutrema</taxon>
    </lineage>
</organism>
<name>V4P9J3_EUTSA</name>
<dbReference type="EMBL" id="KI517384">
    <property type="protein sequence ID" value="ESQ56346.1"/>
    <property type="molecule type" value="Genomic_DNA"/>
</dbReference>
<dbReference type="Gramene" id="ESQ56346">
    <property type="protein sequence ID" value="ESQ56346"/>
    <property type="gene ID" value="EUTSA_v10026745mg"/>
</dbReference>
<dbReference type="OrthoDB" id="1907763at2759"/>
<dbReference type="Proteomes" id="UP000030689">
    <property type="component" value="Unassembled WGS sequence"/>
</dbReference>
<accession>V4P9J3</accession>
<dbReference type="GO" id="GO:0040029">
    <property type="term" value="P:epigenetic regulation of gene expression"/>
    <property type="evidence" value="ECO:0007669"/>
    <property type="project" value="EnsemblPlants"/>
</dbReference>
<dbReference type="AlphaFoldDB" id="V4P9J3"/>
<dbReference type="GO" id="GO:0009733">
    <property type="term" value="P:response to auxin"/>
    <property type="evidence" value="ECO:0007669"/>
    <property type="project" value="EnsemblPlants"/>
</dbReference>